<organism evidence="2 3">
    <name type="scientific">Elysia crispata</name>
    <name type="common">lettuce slug</name>
    <dbReference type="NCBI Taxonomy" id="231223"/>
    <lineage>
        <taxon>Eukaryota</taxon>
        <taxon>Metazoa</taxon>
        <taxon>Spiralia</taxon>
        <taxon>Lophotrochozoa</taxon>
        <taxon>Mollusca</taxon>
        <taxon>Gastropoda</taxon>
        <taxon>Heterobranchia</taxon>
        <taxon>Euthyneura</taxon>
        <taxon>Panpulmonata</taxon>
        <taxon>Sacoglossa</taxon>
        <taxon>Placobranchoidea</taxon>
        <taxon>Plakobranchidae</taxon>
        <taxon>Elysia</taxon>
    </lineage>
</organism>
<accession>A0AAE0YCC4</accession>
<dbReference type="Proteomes" id="UP001283361">
    <property type="component" value="Unassembled WGS sequence"/>
</dbReference>
<evidence type="ECO:0000256" key="1">
    <source>
        <dbReference type="SAM" id="MobiDB-lite"/>
    </source>
</evidence>
<comment type="caution">
    <text evidence="2">The sequence shown here is derived from an EMBL/GenBank/DDBJ whole genome shotgun (WGS) entry which is preliminary data.</text>
</comment>
<evidence type="ECO:0000313" key="2">
    <source>
        <dbReference type="EMBL" id="KAK3740368.1"/>
    </source>
</evidence>
<gene>
    <name evidence="2" type="ORF">RRG08_004304</name>
</gene>
<feature type="region of interest" description="Disordered" evidence="1">
    <location>
        <begin position="1"/>
        <end position="49"/>
    </location>
</feature>
<evidence type="ECO:0000313" key="3">
    <source>
        <dbReference type="Proteomes" id="UP001283361"/>
    </source>
</evidence>
<protein>
    <submittedName>
        <fullName evidence="2">Uncharacterized protein</fullName>
    </submittedName>
</protein>
<keyword evidence="3" id="KW-1185">Reference proteome</keyword>
<dbReference type="EMBL" id="JAWDGP010006471">
    <property type="protein sequence ID" value="KAK3740368.1"/>
    <property type="molecule type" value="Genomic_DNA"/>
</dbReference>
<proteinExistence type="predicted"/>
<reference evidence="2" key="1">
    <citation type="journal article" date="2023" name="G3 (Bethesda)">
        <title>A reference genome for the long-term kleptoplast-retaining sea slug Elysia crispata morphotype clarki.</title>
        <authorList>
            <person name="Eastman K.E."/>
            <person name="Pendleton A.L."/>
            <person name="Shaikh M.A."/>
            <person name="Suttiyut T."/>
            <person name="Ogas R."/>
            <person name="Tomko P."/>
            <person name="Gavelis G."/>
            <person name="Widhalm J.R."/>
            <person name="Wisecaver J.H."/>
        </authorList>
    </citation>
    <scope>NUCLEOTIDE SEQUENCE</scope>
    <source>
        <strain evidence="2">ECLA1</strain>
    </source>
</reference>
<name>A0AAE0YCC4_9GAST</name>
<sequence>MRTSRPGSPVRTLILSHGGDNREPGDRQPASPPALWEAARGDKPGSKPNPSLKCQLCWDDSFMVGSEVISLVVEDLYRLNSQPRVILNAEYFRMAVTVYPDLQWIPQTIEVCRMVETSDITRHRIAVLPLFSVMDTSPEELKISEKNIGGLKYD</sequence>
<dbReference type="AlphaFoldDB" id="A0AAE0YCC4"/>